<accession>A0A5D3AMQ6</accession>
<protein>
    <submittedName>
        <fullName evidence="1">Uncharacterized protein</fullName>
    </submittedName>
</protein>
<evidence type="ECO:0000313" key="2">
    <source>
        <dbReference type="Proteomes" id="UP000322245"/>
    </source>
</evidence>
<gene>
    <name evidence="1" type="ORF">B9479_007739</name>
</gene>
<name>A0A5D3AMQ6_9TREE</name>
<keyword evidence="2" id="KW-1185">Reference proteome</keyword>
<evidence type="ECO:0000313" key="1">
    <source>
        <dbReference type="EMBL" id="TYJ51689.1"/>
    </source>
</evidence>
<comment type="caution">
    <text evidence="1">The sequence shown here is derived from an EMBL/GenBank/DDBJ whole genome shotgun (WGS) entry which is preliminary data.</text>
</comment>
<sequence>MSTTSNQADAGGETAGKEKEYSVNTTYYSKGSIHFITSDNVIFPFDLDRLAKDSSFFRDLGDIPQPSGKEVRASVSGQTIREKLNELPLNERENISTHTDAAIVFPECDARSLQHWLSLVYPRGAHGKGLRIGYEECGTLYTLMDKYGCDESLYELNVCVPR</sequence>
<organism evidence="1 2">
    <name type="scientific">Cryptococcus floricola</name>
    <dbReference type="NCBI Taxonomy" id="2591691"/>
    <lineage>
        <taxon>Eukaryota</taxon>
        <taxon>Fungi</taxon>
        <taxon>Dikarya</taxon>
        <taxon>Basidiomycota</taxon>
        <taxon>Agaricomycotina</taxon>
        <taxon>Tremellomycetes</taxon>
        <taxon>Tremellales</taxon>
        <taxon>Cryptococcaceae</taxon>
        <taxon>Cryptococcus</taxon>
    </lineage>
</organism>
<proteinExistence type="predicted"/>
<dbReference type="AlphaFoldDB" id="A0A5D3AMQ6"/>
<dbReference type="EMBL" id="NIDF01000200">
    <property type="protein sequence ID" value="TYJ51689.1"/>
    <property type="molecule type" value="Genomic_DNA"/>
</dbReference>
<reference evidence="1 2" key="1">
    <citation type="submission" date="2017-05" db="EMBL/GenBank/DDBJ databases">
        <title>The Genome Sequence of Tsuchiyaea wingfieldii DSM 27421.</title>
        <authorList>
            <person name="Cuomo C."/>
            <person name="Passer A."/>
            <person name="Billmyre B."/>
            <person name="Heitman J."/>
        </authorList>
    </citation>
    <scope>NUCLEOTIDE SEQUENCE [LARGE SCALE GENOMIC DNA]</scope>
    <source>
        <strain evidence="1 2">DSM 27421</strain>
    </source>
</reference>
<dbReference type="Proteomes" id="UP000322245">
    <property type="component" value="Unassembled WGS sequence"/>
</dbReference>